<dbReference type="Gene3D" id="3.40.710.10">
    <property type="entry name" value="DD-peptidase/beta-lactamase superfamily"/>
    <property type="match status" value="1"/>
</dbReference>
<protein>
    <submittedName>
        <fullName evidence="3">Beta-lactamase domain-containing protein 2</fullName>
    </submittedName>
</protein>
<dbReference type="EMBL" id="GEEE01007492">
    <property type="protein sequence ID" value="JAP55733.1"/>
    <property type="molecule type" value="Transcribed_RNA"/>
</dbReference>
<evidence type="ECO:0000259" key="2">
    <source>
        <dbReference type="Pfam" id="PF00144"/>
    </source>
</evidence>
<dbReference type="InterPro" id="IPR001466">
    <property type="entry name" value="Beta-lactam-related"/>
</dbReference>
<dbReference type="Pfam" id="PF00144">
    <property type="entry name" value="Beta-lactamase"/>
    <property type="match status" value="1"/>
</dbReference>
<dbReference type="PANTHER" id="PTHR43319">
    <property type="entry name" value="BETA-LACTAMASE-RELATED"/>
    <property type="match status" value="1"/>
</dbReference>
<evidence type="ECO:0000313" key="3">
    <source>
        <dbReference type="EMBL" id="JAP55733.1"/>
    </source>
</evidence>
<feature type="transmembrane region" description="Helical" evidence="1">
    <location>
        <begin position="5"/>
        <end position="28"/>
    </location>
</feature>
<feature type="domain" description="Beta-lactamase-related" evidence="2">
    <location>
        <begin position="50"/>
        <end position="405"/>
    </location>
</feature>
<dbReference type="InterPro" id="IPR012338">
    <property type="entry name" value="Beta-lactam/transpept-like"/>
</dbReference>
<reference evidence="3" key="1">
    <citation type="submission" date="2016-01" db="EMBL/GenBank/DDBJ databases">
        <title>Reference transcriptome for the parasite Schistocephalus solidus: insights into the molecular evolution of parasitism.</title>
        <authorList>
            <person name="Hebert F.O."/>
            <person name="Grambauer S."/>
            <person name="Barber I."/>
            <person name="Landry C.R."/>
            <person name="Aubin-Horth N."/>
        </authorList>
    </citation>
    <scope>NUCLEOTIDE SEQUENCE</scope>
</reference>
<dbReference type="InterPro" id="IPR052907">
    <property type="entry name" value="Beta-lactamase/esterase"/>
</dbReference>
<sequence length="417" mass="46962">MTLRFISFVGAIFVAVIAVIVCFTSIIFKLPPKMEGTSSLKFKPLSLKFRELIESGYERGAGLVVFENGKNVFDIVGGYADIRFEVPWSPNTITPIFGSSVLPVAFIFGLLKDRNLINESVAVRSYSEKFPSKYLTVAELLTHMTGYAYPTDQLSFFDIRDEPDNVVKALFKKHPTFPSGTPSFHFHTLDLIAGDIVSNVDIKNRPLARFFLEEIVWPRGLDLHIGSSPTQMFRIARTYHAHALTFLDAAARLNLGHLWHRFFSSGGHRTRAINIFKDYELRLNYHPDFVEVPLSSVNFFTNARALANLLTHLLPKSDPSPLFSESTLQWMLSPGSVVHDDPILQRSIQYTKSGLFIESSPEGKPIFGLRDDILGQVAFVDPARNLTFAYVTNHAHGCSVKRDWILKTLIQTIYACL</sequence>
<keyword evidence="1" id="KW-0812">Transmembrane</keyword>
<gene>
    <name evidence="3" type="primary">LACT2</name>
    <name evidence="3" type="ORF">TR151350</name>
</gene>
<keyword evidence="1" id="KW-1133">Transmembrane helix</keyword>
<proteinExistence type="predicted"/>
<evidence type="ECO:0000256" key="1">
    <source>
        <dbReference type="SAM" id="Phobius"/>
    </source>
</evidence>
<keyword evidence="1" id="KW-0472">Membrane</keyword>
<name>A0A0X3PUY9_SCHSO</name>
<dbReference type="SUPFAM" id="SSF56601">
    <property type="entry name" value="beta-lactamase/transpeptidase-like"/>
    <property type="match status" value="1"/>
</dbReference>
<accession>A0A0X3PUY9</accession>
<organism evidence="3">
    <name type="scientific">Schistocephalus solidus</name>
    <name type="common">Tapeworm</name>
    <dbReference type="NCBI Taxonomy" id="70667"/>
    <lineage>
        <taxon>Eukaryota</taxon>
        <taxon>Metazoa</taxon>
        <taxon>Spiralia</taxon>
        <taxon>Lophotrochozoa</taxon>
        <taxon>Platyhelminthes</taxon>
        <taxon>Cestoda</taxon>
        <taxon>Eucestoda</taxon>
        <taxon>Diphyllobothriidea</taxon>
        <taxon>Diphyllobothriidae</taxon>
        <taxon>Schistocephalus</taxon>
    </lineage>
</organism>
<dbReference type="PANTHER" id="PTHR43319:SF3">
    <property type="entry name" value="BETA-LACTAMASE-RELATED DOMAIN-CONTAINING PROTEIN"/>
    <property type="match status" value="1"/>
</dbReference>
<dbReference type="AlphaFoldDB" id="A0A0X3PUY9"/>